<name>A0A6A5UV73_9PLEO</name>
<keyword evidence="3" id="KW-0949">S-adenosyl-L-methionine</keyword>
<dbReference type="PANTHER" id="PTHR43667">
    <property type="entry name" value="CYCLOPROPANE-FATTY-ACYL-PHOSPHOLIPID SYNTHASE"/>
    <property type="match status" value="1"/>
</dbReference>
<accession>A0A6A5UV73</accession>
<protein>
    <submittedName>
        <fullName evidence="6">S-adenosyl-L-methionine-dependent methyltransferase</fullName>
    </submittedName>
</protein>
<dbReference type="GO" id="GO:0032259">
    <property type="term" value="P:methylation"/>
    <property type="evidence" value="ECO:0007669"/>
    <property type="project" value="UniProtKB-KW"/>
</dbReference>
<dbReference type="InterPro" id="IPR057206">
    <property type="entry name" value="DUF7884"/>
</dbReference>
<dbReference type="EMBL" id="ML976727">
    <property type="protein sequence ID" value="KAF1967859.1"/>
    <property type="molecule type" value="Genomic_DNA"/>
</dbReference>
<dbReference type="Proteomes" id="UP000800036">
    <property type="component" value="Unassembled WGS sequence"/>
</dbReference>
<feature type="domain" description="DUF7884" evidence="5">
    <location>
        <begin position="12"/>
        <end position="76"/>
    </location>
</feature>
<dbReference type="PANTHER" id="PTHR43667:SF1">
    <property type="entry name" value="CYCLOPROPANE-FATTY-ACYL-PHOSPHOLIPID SYNTHASE"/>
    <property type="match status" value="1"/>
</dbReference>
<organism evidence="6 7">
    <name type="scientific">Bimuria novae-zelandiae CBS 107.79</name>
    <dbReference type="NCBI Taxonomy" id="1447943"/>
    <lineage>
        <taxon>Eukaryota</taxon>
        <taxon>Fungi</taxon>
        <taxon>Dikarya</taxon>
        <taxon>Ascomycota</taxon>
        <taxon>Pezizomycotina</taxon>
        <taxon>Dothideomycetes</taxon>
        <taxon>Pleosporomycetidae</taxon>
        <taxon>Pleosporales</taxon>
        <taxon>Massarineae</taxon>
        <taxon>Didymosphaeriaceae</taxon>
        <taxon>Bimuria</taxon>
    </lineage>
</organism>
<keyword evidence="2 6" id="KW-0808">Transferase</keyword>
<dbReference type="OrthoDB" id="506498at2759"/>
<evidence type="ECO:0000256" key="1">
    <source>
        <dbReference type="ARBA" id="ARBA00022603"/>
    </source>
</evidence>
<dbReference type="AlphaFoldDB" id="A0A6A5UV73"/>
<dbReference type="Pfam" id="PF02353">
    <property type="entry name" value="CMAS"/>
    <property type="match status" value="1"/>
</dbReference>
<evidence type="ECO:0000259" key="5">
    <source>
        <dbReference type="Pfam" id="PF25371"/>
    </source>
</evidence>
<evidence type="ECO:0000256" key="4">
    <source>
        <dbReference type="ARBA" id="ARBA00023098"/>
    </source>
</evidence>
<evidence type="ECO:0000256" key="3">
    <source>
        <dbReference type="ARBA" id="ARBA00022691"/>
    </source>
</evidence>
<keyword evidence="1 6" id="KW-0489">Methyltransferase</keyword>
<proteinExistence type="predicted"/>
<dbReference type="GO" id="GO:0008168">
    <property type="term" value="F:methyltransferase activity"/>
    <property type="evidence" value="ECO:0007669"/>
    <property type="project" value="UniProtKB-KW"/>
</dbReference>
<reference evidence="6" key="1">
    <citation type="journal article" date="2020" name="Stud. Mycol.">
        <title>101 Dothideomycetes genomes: a test case for predicting lifestyles and emergence of pathogens.</title>
        <authorList>
            <person name="Haridas S."/>
            <person name="Albert R."/>
            <person name="Binder M."/>
            <person name="Bloem J."/>
            <person name="Labutti K."/>
            <person name="Salamov A."/>
            <person name="Andreopoulos B."/>
            <person name="Baker S."/>
            <person name="Barry K."/>
            <person name="Bills G."/>
            <person name="Bluhm B."/>
            <person name="Cannon C."/>
            <person name="Castanera R."/>
            <person name="Culley D."/>
            <person name="Daum C."/>
            <person name="Ezra D."/>
            <person name="Gonzalez J."/>
            <person name="Henrissat B."/>
            <person name="Kuo A."/>
            <person name="Liang C."/>
            <person name="Lipzen A."/>
            <person name="Lutzoni F."/>
            <person name="Magnuson J."/>
            <person name="Mondo S."/>
            <person name="Nolan M."/>
            <person name="Ohm R."/>
            <person name="Pangilinan J."/>
            <person name="Park H.-J."/>
            <person name="Ramirez L."/>
            <person name="Alfaro M."/>
            <person name="Sun H."/>
            <person name="Tritt A."/>
            <person name="Yoshinaga Y."/>
            <person name="Zwiers L.-H."/>
            <person name="Turgeon B."/>
            <person name="Goodwin S."/>
            <person name="Spatafora J."/>
            <person name="Crous P."/>
            <person name="Grigoriev I."/>
        </authorList>
    </citation>
    <scope>NUCLEOTIDE SEQUENCE</scope>
    <source>
        <strain evidence="6">CBS 107.79</strain>
    </source>
</reference>
<gene>
    <name evidence="6" type="ORF">BU23DRAFT_658074</name>
</gene>
<sequence length="340" mass="38583">MLPRTGLAPLLASLNIPGEIELPDGSVHSAGNGQPSYRIIFGSEKALQAPITELNIAEAFVKGNIDIDGDMGVLFDIQFVYVRTATKMNAKAIDEHYSRGDDFYLTFIDNRYRFYSHGLFQNPDETLEDAPEHKIESMFNGIGLKKGMRLLDIGGGWGGVTQYCGTRGVHVTTLTLAKYSQKFNSCLIEDRNLPGEVILEDFLHHEPSEPYDHAVIYGVIEHLPDYRRFARSYAVSSFTRDYIWRGTHTCMTVQDVLGELLYHGFGIVEVVRETHDYELTMLEWAKRLEVAKEEIIARRGEVTYRSNRFQAYHLIAERTSSTGPRPSLVRMVKHFIGNVR</sequence>
<dbReference type="InterPro" id="IPR029063">
    <property type="entry name" value="SAM-dependent_MTases_sf"/>
</dbReference>
<dbReference type="Pfam" id="PF25371">
    <property type="entry name" value="DUF7884"/>
    <property type="match status" value="1"/>
</dbReference>
<dbReference type="SUPFAM" id="SSF53335">
    <property type="entry name" value="S-adenosyl-L-methionine-dependent methyltransferases"/>
    <property type="match status" value="1"/>
</dbReference>
<dbReference type="InterPro" id="IPR050723">
    <property type="entry name" value="CFA/CMAS"/>
</dbReference>
<evidence type="ECO:0000313" key="7">
    <source>
        <dbReference type="Proteomes" id="UP000800036"/>
    </source>
</evidence>
<evidence type="ECO:0000256" key="2">
    <source>
        <dbReference type="ARBA" id="ARBA00022679"/>
    </source>
</evidence>
<keyword evidence="7" id="KW-1185">Reference proteome</keyword>
<keyword evidence="4" id="KW-0443">Lipid metabolism</keyword>
<dbReference type="Gene3D" id="3.40.50.150">
    <property type="entry name" value="Vaccinia Virus protein VP39"/>
    <property type="match status" value="1"/>
</dbReference>
<evidence type="ECO:0000313" key="6">
    <source>
        <dbReference type="EMBL" id="KAF1967859.1"/>
    </source>
</evidence>
<dbReference type="GO" id="GO:0006629">
    <property type="term" value="P:lipid metabolic process"/>
    <property type="evidence" value="ECO:0007669"/>
    <property type="project" value="UniProtKB-KW"/>
</dbReference>